<sequence>MMLCAGFKKKSEGKEKRCYVWGLRTGFHIQDEGDRRLYRKFQTYSVYAILYGESPCLPVELRDLGNTVCFNYKILCSCDGLFAISVTCDYAEDLFLWNPSIRELKNLPDSGRDVRTGGCSYGFCYIECQNDYKIIEIGMGKFDDKIAHIRVYSLRNNSWKEIWKCPSICLTNHVKFVKGKLHWITGDGSDRNGMWFNPGDETFGNVALPNPSGDTFNWKLVSSAGLVWWYVSRDDDTFERPENQTHCECDGCGELSLYVESLVSPNSPFDR</sequence>
<reference evidence="2" key="1">
    <citation type="journal article" date="2017" name="Genome Biol.">
        <title>New reference genome sequences of hot pepper reveal the massive evolution of plant disease-resistance genes by retroduplication.</title>
        <authorList>
            <person name="Kim S."/>
            <person name="Park J."/>
            <person name="Yeom S.I."/>
            <person name="Kim Y.M."/>
            <person name="Seo E."/>
            <person name="Kim K.T."/>
            <person name="Kim M.S."/>
            <person name="Lee J.M."/>
            <person name="Cheong K."/>
            <person name="Shin H.S."/>
            <person name="Kim S.B."/>
            <person name="Han K."/>
            <person name="Lee J."/>
            <person name="Park M."/>
            <person name="Lee H.A."/>
            <person name="Lee H.Y."/>
            <person name="Lee Y."/>
            <person name="Oh S."/>
            <person name="Lee J.H."/>
            <person name="Choi E."/>
            <person name="Choi E."/>
            <person name="Lee S.E."/>
            <person name="Jeon J."/>
            <person name="Kim H."/>
            <person name="Choi G."/>
            <person name="Song H."/>
            <person name="Lee J."/>
            <person name="Lee S.C."/>
            <person name="Kwon J.K."/>
            <person name="Lee H.Y."/>
            <person name="Koo N."/>
            <person name="Hong Y."/>
            <person name="Kim R.W."/>
            <person name="Kang W.H."/>
            <person name="Huh J.H."/>
            <person name="Kang B.C."/>
            <person name="Yang T.J."/>
            <person name="Lee Y.H."/>
            <person name="Bennetzen J.L."/>
            <person name="Choi D."/>
        </authorList>
    </citation>
    <scope>NUCLEOTIDE SEQUENCE [LARGE SCALE GENOMIC DNA]</scope>
    <source>
        <strain evidence="2">PBC81</strain>
        <tissue evidence="2">Leaf</tissue>
    </source>
</reference>
<dbReference type="NCBIfam" id="TIGR01640">
    <property type="entry name" value="F_box_assoc_1"/>
    <property type="match status" value="1"/>
</dbReference>
<dbReference type="InterPro" id="IPR050796">
    <property type="entry name" value="SCF_F-box_component"/>
</dbReference>
<organism evidence="2">
    <name type="scientific">Capsicum baccatum</name>
    <name type="common">Peruvian pepper</name>
    <dbReference type="NCBI Taxonomy" id="33114"/>
    <lineage>
        <taxon>Eukaryota</taxon>
        <taxon>Viridiplantae</taxon>
        <taxon>Streptophyta</taxon>
        <taxon>Embryophyta</taxon>
        <taxon>Tracheophyta</taxon>
        <taxon>Spermatophyta</taxon>
        <taxon>Magnoliopsida</taxon>
        <taxon>eudicotyledons</taxon>
        <taxon>Gunneridae</taxon>
        <taxon>Pentapetalae</taxon>
        <taxon>asterids</taxon>
        <taxon>lamiids</taxon>
        <taxon>Solanales</taxon>
        <taxon>Solanaceae</taxon>
        <taxon>Solanoideae</taxon>
        <taxon>Capsiceae</taxon>
        <taxon>Capsicum</taxon>
    </lineage>
</organism>
<dbReference type="EMBL" id="MLFT02000926">
    <property type="protein sequence ID" value="PHT26232.1"/>
    <property type="molecule type" value="Genomic_DNA"/>
</dbReference>
<gene>
    <name evidence="2" type="ORF">CQW23_34152</name>
</gene>
<dbReference type="InterPro" id="IPR017451">
    <property type="entry name" value="F-box-assoc_interact_dom"/>
</dbReference>
<dbReference type="InterPro" id="IPR006527">
    <property type="entry name" value="F-box-assoc_dom_typ1"/>
</dbReference>
<name>A0A2G2UZU1_CAPBA</name>
<feature type="domain" description="F-box associated beta-propeller type 1" evidence="1">
    <location>
        <begin position="69"/>
        <end position="206"/>
    </location>
</feature>
<dbReference type="PANTHER" id="PTHR31672:SF13">
    <property type="entry name" value="F-BOX PROTEIN CPR30-LIKE"/>
    <property type="match status" value="1"/>
</dbReference>
<evidence type="ECO:0000259" key="1">
    <source>
        <dbReference type="Pfam" id="PF07734"/>
    </source>
</evidence>
<comment type="caution">
    <text evidence="2">The sequence shown here is derived from an EMBL/GenBank/DDBJ whole genome shotgun (WGS) entry which is preliminary data.</text>
</comment>
<proteinExistence type="predicted"/>
<evidence type="ECO:0000313" key="2">
    <source>
        <dbReference type="EMBL" id="PHT26232.1"/>
    </source>
</evidence>
<dbReference type="AlphaFoldDB" id="A0A2G2UZU1"/>
<dbReference type="PANTHER" id="PTHR31672">
    <property type="entry name" value="BNACNNG10540D PROTEIN"/>
    <property type="match status" value="1"/>
</dbReference>
<dbReference type="Pfam" id="PF07734">
    <property type="entry name" value="FBA_1"/>
    <property type="match status" value="1"/>
</dbReference>
<dbReference type="OrthoDB" id="1254521at2759"/>
<reference evidence="2" key="2">
    <citation type="journal article" date="2017" name="J. Anim. Genet.">
        <title>Multiple reference genome sequences of hot pepper reveal the massive evolution of plant disease resistance genes by retroduplication.</title>
        <authorList>
            <person name="Kim S."/>
            <person name="Park J."/>
            <person name="Yeom S.-I."/>
            <person name="Kim Y.-M."/>
            <person name="Seo E."/>
            <person name="Kim K.-T."/>
            <person name="Kim M.-S."/>
            <person name="Lee J.M."/>
            <person name="Cheong K."/>
            <person name="Shin H.-S."/>
            <person name="Kim S.-B."/>
            <person name="Han K."/>
            <person name="Lee J."/>
            <person name="Park M."/>
            <person name="Lee H.-A."/>
            <person name="Lee H.-Y."/>
            <person name="Lee Y."/>
            <person name="Oh S."/>
            <person name="Lee J.H."/>
            <person name="Choi E."/>
            <person name="Choi E."/>
            <person name="Lee S.E."/>
            <person name="Jeon J."/>
            <person name="Kim H."/>
            <person name="Choi G."/>
            <person name="Song H."/>
            <person name="Lee J."/>
            <person name="Lee S.-C."/>
            <person name="Kwon J.-K."/>
            <person name="Lee H.-Y."/>
            <person name="Koo N."/>
            <person name="Hong Y."/>
            <person name="Kim R.W."/>
            <person name="Kang W.-H."/>
            <person name="Huh J.H."/>
            <person name="Kang B.-C."/>
            <person name="Yang T.-J."/>
            <person name="Lee Y.-H."/>
            <person name="Bennetzen J.L."/>
            <person name="Choi D."/>
        </authorList>
    </citation>
    <scope>NUCLEOTIDE SEQUENCE [LARGE SCALE GENOMIC DNA]</scope>
    <source>
        <strain evidence="2">cv. PBC81</strain>
    </source>
</reference>
<protein>
    <recommendedName>
        <fullName evidence="1">F-box associated beta-propeller type 1 domain-containing protein</fullName>
    </recommendedName>
</protein>
<accession>A0A2G2UZU1</accession>